<proteinExistence type="predicted"/>
<accession>A0AAV7CIQ8</accession>
<dbReference type="EMBL" id="WNYA01000003">
    <property type="protein sequence ID" value="KAG8583997.1"/>
    <property type="molecule type" value="Genomic_DNA"/>
</dbReference>
<evidence type="ECO:0000313" key="2">
    <source>
        <dbReference type="Proteomes" id="UP000824782"/>
    </source>
</evidence>
<gene>
    <name evidence="1" type="ORF">GDO81_008631</name>
</gene>
<evidence type="ECO:0000313" key="1">
    <source>
        <dbReference type="EMBL" id="KAG8583997.1"/>
    </source>
</evidence>
<sequence>MEQLLHRNIRRAGVLATRLCSAAQSMSNCSLSPWGSQSKQLTSMFWSVGGNRRTQRKPTQSRREHANSMQMLVWDYIRYMMGTS</sequence>
<dbReference type="Proteomes" id="UP000824782">
    <property type="component" value="Unassembled WGS sequence"/>
</dbReference>
<reference evidence="1" key="1">
    <citation type="thesis" date="2020" institute="ProQuest LLC" country="789 East Eisenhower Parkway, Ann Arbor, MI, USA">
        <title>Comparative Genomics and Chromosome Evolution.</title>
        <authorList>
            <person name="Mudd A.B."/>
        </authorList>
    </citation>
    <scope>NUCLEOTIDE SEQUENCE</scope>
    <source>
        <strain evidence="1">237g6f4</strain>
        <tissue evidence="1">Blood</tissue>
    </source>
</reference>
<organism evidence="1 2">
    <name type="scientific">Engystomops pustulosus</name>
    <name type="common">Tungara frog</name>
    <name type="synonym">Physalaemus pustulosus</name>
    <dbReference type="NCBI Taxonomy" id="76066"/>
    <lineage>
        <taxon>Eukaryota</taxon>
        <taxon>Metazoa</taxon>
        <taxon>Chordata</taxon>
        <taxon>Craniata</taxon>
        <taxon>Vertebrata</taxon>
        <taxon>Euteleostomi</taxon>
        <taxon>Amphibia</taxon>
        <taxon>Batrachia</taxon>
        <taxon>Anura</taxon>
        <taxon>Neobatrachia</taxon>
        <taxon>Hyloidea</taxon>
        <taxon>Leptodactylidae</taxon>
        <taxon>Leiuperinae</taxon>
        <taxon>Engystomops</taxon>
    </lineage>
</organism>
<keyword evidence="2" id="KW-1185">Reference proteome</keyword>
<dbReference type="AlphaFoldDB" id="A0AAV7CIQ8"/>
<protein>
    <submittedName>
        <fullName evidence="1">Uncharacterized protein</fullName>
    </submittedName>
</protein>
<name>A0AAV7CIQ8_ENGPU</name>
<comment type="caution">
    <text evidence="1">The sequence shown here is derived from an EMBL/GenBank/DDBJ whole genome shotgun (WGS) entry which is preliminary data.</text>
</comment>